<evidence type="ECO:0000256" key="1">
    <source>
        <dbReference type="ARBA" id="ARBA00009477"/>
    </source>
</evidence>
<dbReference type="EMBL" id="JBEPLU010000005">
    <property type="protein sequence ID" value="MET3528719.1"/>
    <property type="molecule type" value="Genomic_DNA"/>
</dbReference>
<dbReference type="InterPro" id="IPR058637">
    <property type="entry name" value="YknX-like_C"/>
</dbReference>
<feature type="coiled-coil region" evidence="3">
    <location>
        <begin position="108"/>
        <end position="135"/>
    </location>
</feature>
<evidence type="ECO:0000259" key="5">
    <source>
        <dbReference type="Pfam" id="PF25989"/>
    </source>
</evidence>
<evidence type="ECO:0000256" key="2">
    <source>
        <dbReference type="ARBA" id="ARBA00023054"/>
    </source>
</evidence>
<dbReference type="Gene3D" id="6.10.140.1990">
    <property type="match status" value="1"/>
</dbReference>
<dbReference type="RefSeq" id="WP_354298576.1">
    <property type="nucleotide sequence ID" value="NZ_JBEPLU010000005.1"/>
</dbReference>
<comment type="caution">
    <text evidence="6">The sequence shown here is derived from an EMBL/GenBank/DDBJ whole genome shotgun (WGS) entry which is preliminary data.</text>
</comment>
<dbReference type="NCBIfam" id="TIGR01730">
    <property type="entry name" value="RND_mfp"/>
    <property type="match status" value="1"/>
</dbReference>
<feature type="domain" description="YknX-like C-terminal permuted SH3-like" evidence="5">
    <location>
        <begin position="323"/>
        <end position="389"/>
    </location>
</feature>
<gene>
    <name evidence="6" type="ORF">ABID41_003861</name>
</gene>
<evidence type="ECO:0000313" key="6">
    <source>
        <dbReference type="EMBL" id="MET3528719.1"/>
    </source>
</evidence>
<dbReference type="InterPro" id="IPR006143">
    <property type="entry name" value="RND_pump_MFP"/>
</dbReference>
<dbReference type="Gene3D" id="2.40.420.20">
    <property type="match status" value="1"/>
</dbReference>
<keyword evidence="4" id="KW-0812">Transmembrane</keyword>
<keyword evidence="4" id="KW-0472">Membrane</keyword>
<protein>
    <submittedName>
        <fullName evidence="6">HlyD family secretion protein</fullName>
    </submittedName>
</protein>
<reference evidence="6 7" key="1">
    <citation type="submission" date="2024-06" db="EMBL/GenBank/DDBJ databases">
        <title>Genomic Encyclopedia of Type Strains, Phase IV (KMG-IV): sequencing the most valuable type-strain genomes for metagenomic binning, comparative biology and taxonomic classification.</title>
        <authorList>
            <person name="Goeker M."/>
        </authorList>
    </citation>
    <scope>NUCLEOTIDE SEQUENCE [LARGE SCALE GENOMIC DNA]</scope>
    <source>
        <strain evidence="6 7">DSM 17809</strain>
    </source>
</reference>
<evidence type="ECO:0000313" key="7">
    <source>
        <dbReference type="Proteomes" id="UP001549110"/>
    </source>
</evidence>
<proteinExistence type="inferred from homology"/>
<sequence length="394" mass="41642">MARKKNSRLYLTLGGAALILGFIVFAFWPRATMVDIGAVTQGPMQLTIDEEGRTRVQDSYVVSAPSAGRLRRVEVQAGDRVVGGQTIVARLLPAPLDPRARAQAAAGVDAAAAALRAAQEDAERAVADKKLADANLAREQRLWELNSTSRDAFETARRDAASAAASARAGQAGIEARRAELERARAELSGGGSGIDIRAPASGRVLKVTQESEATLASGAPIMEIGDTGGGLEVLVELLSTDAVQVAPGAAVTIEDWGGPGSLKGVVTRIEPQGFTKTSALGVEEQRVNTIVRLADATPARGSLGSGFRVEARIVVWQDQDAIIVPSSALFREQSDWAVFVVDGGRAKRRLVRIGRNNGAQAEVLQGLRKSEQVILYPAADLTDGARVRQRKAE</sequence>
<comment type="similarity">
    <text evidence="1">Belongs to the membrane fusion protein (MFP) (TC 8.A.1) family.</text>
</comment>
<keyword evidence="7" id="KW-1185">Reference proteome</keyword>
<dbReference type="Gene3D" id="2.40.50.100">
    <property type="match status" value="1"/>
</dbReference>
<evidence type="ECO:0000256" key="3">
    <source>
        <dbReference type="SAM" id="Coils"/>
    </source>
</evidence>
<keyword evidence="4" id="KW-1133">Transmembrane helix</keyword>
<accession>A0ABV2ENS3</accession>
<dbReference type="Pfam" id="PF25989">
    <property type="entry name" value="YknX_C"/>
    <property type="match status" value="1"/>
</dbReference>
<keyword evidence="2 3" id="KW-0175">Coiled coil</keyword>
<dbReference type="PANTHER" id="PTHR30469">
    <property type="entry name" value="MULTIDRUG RESISTANCE PROTEIN MDTA"/>
    <property type="match status" value="1"/>
</dbReference>
<dbReference type="Proteomes" id="UP001549110">
    <property type="component" value="Unassembled WGS sequence"/>
</dbReference>
<organism evidence="6 7">
    <name type="scientific">Phenylobacterium koreense</name>
    <dbReference type="NCBI Taxonomy" id="266125"/>
    <lineage>
        <taxon>Bacteria</taxon>
        <taxon>Pseudomonadati</taxon>
        <taxon>Pseudomonadota</taxon>
        <taxon>Alphaproteobacteria</taxon>
        <taxon>Caulobacterales</taxon>
        <taxon>Caulobacteraceae</taxon>
        <taxon>Phenylobacterium</taxon>
    </lineage>
</organism>
<dbReference type="PANTHER" id="PTHR30469:SF15">
    <property type="entry name" value="HLYD FAMILY OF SECRETION PROTEINS"/>
    <property type="match status" value="1"/>
</dbReference>
<evidence type="ECO:0000256" key="4">
    <source>
        <dbReference type="SAM" id="Phobius"/>
    </source>
</evidence>
<feature type="transmembrane region" description="Helical" evidence="4">
    <location>
        <begin position="9"/>
        <end position="28"/>
    </location>
</feature>
<dbReference type="InterPro" id="IPR030190">
    <property type="entry name" value="MacA_alpha-hairpin_sf"/>
</dbReference>
<name>A0ABV2ENS3_9CAUL</name>